<keyword evidence="7" id="KW-0812">Transmembrane</keyword>
<keyword evidence="4" id="KW-0808">Transferase</keyword>
<dbReference type="PROSITE" id="PS50109">
    <property type="entry name" value="HIS_KIN"/>
    <property type="match status" value="1"/>
</dbReference>
<comment type="caution">
    <text evidence="9">The sequence shown here is derived from an EMBL/GenBank/DDBJ whole genome shotgun (WGS) entry which is preliminary data.</text>
</comment>
<keyword evidence="7" id="KW-1133">Transmembrane helix</keyword>
<organism evidence="9 10">
    <name type="scientific">Rufibacter latericius</name>
    <dbReference type="NCBI Taxonomy" id="2487040"/>
    <lineage>
        <taxon>Bacteria</taxon>
        <taxon>Pseudomonadati</taxon>
        <taxon>Bacteroidota</taxon>
        <taxon>Cytophagia</taxon>
        <taxon>Cytophagales</taxon>
        <taxon>Hymenobacteraceae</taxon>
        <taxon>Rufibacter</taxon>
    </lineage>
</organism>
<evidence type="ECO:0000256" key="7">
    <source>
        <dbReference type="SAM" id="Phobius"/>
    </source>
</evidence>
<dbReference type="CDD" id="cd00082">
    <property type="entry name" value="HisKA"/>
    <property type="match status" value="1"/>
</dbReference>
<dbReference type="Pfam" id="PF02518">
    <property type="entry name" value="HATPase_c"/>
    <property type="match status" value="1"/>
</dbReference>
<gene>
    <name evidence="9" type="ORF">EFB08_22390</name>
</gene>
<keyword evidence="5 9" id="KW-0418">Kinase</keyword>
<accession>A0A3M9M8T5</accession>
<dbReference type="PANTHER" id="PTHR43711">
    <property type="entry name" value="TWO-COMPONENT HISTIDINE KINASE"/>
    <property type="match status" value="1"/>
</dbReference>
<evidence type="ECO:0000256" key="1">
    <source>
        <dbReference type="ARBA" id="ARBA00000085"/>
    </source>
</evidence>
<evidence type="ECO:0000256" key="3">
    <source>
        <dbReference type="ARBA" id="ARBA00022553"/>
    </source>
</evidence>
<proteinExistence type="predicted"/>
<comment type="catalytic activity">
    <reaction evidence="1">
        <text>ATP + protein L-histidine = ADP + protein N-phospho-L-histidine.</text>
        <dbReference type="EC" id="2.7.13.3"/>
    </reaction>
</comment>
<feature type="transmembrane region" description="Helical" evidence="7">
    <location>
        <begin position="124"/>
        <end position="140"/>
    </location>
</feature>
<dbReference type="SMART" id="SM00387">
    <property type="entry name" value="HATPase_c"/>
    <property type="match status" value="1"/>
</dbReference>
<evidence type="ECO:0000313" key="9">
    <source>
        <dbReference type="EMBL" id="RNI21896.1"/>
    </source>
</evidence>
<feature type="transmembrane region" description="Helical" evidence="7">
    <location>
        <begin position="147"/>
        <end position="166"/>
    </location>
</feature>
<dbReference type="InterPro" id="IPR036890">
    <property type="entry name" value="HATPase_C_sf"/>
</dbReference>
<evidence type="ECO:0000256" key="4">
    <source>
        <dbReference type="ARBA" id="ARBA00022679"/>
    </source>
</evidence>
<evidence type="ECO:0000259" key="8">
    <source>
        <dbReference type="PROSITE" id="PS50109"/>
    </source>
</evidence>
<dbReference type="PANTHER" id="PTHR43711:SF26">
    <property type="entry name" value="SENSOR HISTIDINE KINASE RCSC"/>
    <property type="match status" value="1"/>
</dbReference>
<dbReference type="FunFam" id="3.30.565.10:FF:000006">
    <property type="entry name" value="Sensor histidine kinase WalK"/>
    <property type="match status" value="1"/>
</dbReference>
<dbReference type="GO" id="GO:0000155">
    <property type="term" value="F:phosphorelay sensor kinase activity"/>
    <property type="evidence" value="ECO:0007669"/>
    <property type="project" value="InterPro"/>
</dbReference>
<reference evidence="9 10" key="1">
    <citation type="submission" date="2018-11" db="EMBL/GenBank/DDBJ databases">
        <title>Rufibacter latericius sp. nov., isolated from water in Baiyang Lake.</title>
        <authorList>
            <person name="Yang Y."/>
        </authorList>
    </citation>
    <scope>NUCLEOTIDE SEQUENCE [LARGE SCALE GENOMIC DNA]</scope>
    <source>
        <strain evidence="9 10">R-22-1c-1</strain>
    </source>
</reference>
<dbReference type="Pfam" id="PF00512">
    <property type="entry name" value="HisKA"/>
    <property type="match status" value="1"/>
</dbReference>
<keyword evidence="7" id="KW-0472">Membrane</keyword>
<evidence type="ECO:0000256" key="5">
    <source>
        <dbReference type="ARBA" id="ARBA00022777"/>
    </source>
</evidence>
<dbReference type="SUPFAM" id="SSF55874">
    <property type="entry name" value="ATPase domain of HSP90 chaperone/DNA topoisomerase II/histidine kinase"/>
    <property type="match status" value="1"/>
</dbReference>
<dbReference type="OrthoDB" id="9757990at2"/>
<sequence>MKFYFFNTPPRPVLLPFRAYYVPENLRKLRLVASLSLSVACGILLLPLVFPFLNQTAHITFFRGLNISLALASAAVLVLEGWFHQNLKPLSRQWIAQGLCLAFALAFICCCLGITFIAQSNPKNTLTMYLLGLVTVSFLWDFEYFETLVLVAFTTLAFTLVLSFSSLSPEQIVLNQCVSCLILLCFFVLSRTMYSYRASHFTQLQEIEEKNRQIQKISQAKSEILGVVAHDLRSPFNNIEMITSLLQKKNLTPEQEQQYLGLILTSCQTSRHTINELLYIAREEQQETIPLVKLDLCTWLQEVQEEWETQLQGSRSLLLSHPNTPLYANLNKERFHRVMDNLLSNAVKFTPAQGNIRIKIREEKKKLLLEVSDEGIGIPEKMRPMLFDRFSKARRRGLKGEKSTGLGLSICRQLVEQHGGSIDLLTQEHQGSTFQITLPAAV</sequence>
<dbReference type="SUPFAM" id="SSF47384">
    <property type="entry name" value="Homodimeric domain of signal transducing histidine kinase"/>
    <property type="match status" value="1"/>
</dbReference>
<dbReference type="InterPro" id="IPR004358">
    <property type="entry name" value="Sig_transdc_His_kin-like_C"/>
</dbReference>
<keyword evidence="10" id="KW-1185">Reference proteome</keyword>
<dbReference type="Gene3D" id="1.10.287.130">
    <property type="match status" value="1"/>
</dbReference>
<evidence type="ECO:0000256" key="6">
    <source>
        <dbReference type="ARBA" id="ARBA00023012"/>
    </source>
</evidence>
<dbReference type="EC" id="2.7.13.3" evidence="2"/>
<evidence type="ECO:0000313" key="10">
    <source>
        <dbReference type="Proteomes" id="UP000272117"/>
    </source>
</evidence>
<name>A0A3M9M8T5_9BACT</name>
<feature type="transmembrane region" description="Helical" evidence="7">
    <location>
        <begin position="172"/>
        <end position="189"/>
    </location>
</feature>
<dbReference type="RefSeq" id="WP_123129219.1">
    <property type="nucleotide sequence ID" value="NZ_RJJD01000023.1"/>
</dbReference>
<dbReference type="InterPro" id="IPR003661">
    <property type="entry name" value="HisK_dim/P_dom"/>
</dbReference>
<keyword evidence="3" id="KW-0597">Phosphoprotein</keyword>
<dbReference type="InterPro" id="IPR036097">
    <property type="entry name" value="HisK_dim/P_sf"/>
</dbReference>
<feature type="domain" description="Histidine kinase" evidence="8">
    <location>
        <begin position="227"/>
        <end position="442"/>
    </location>
</feature>
<dbReference type="InterPro" id="IPR005467">
    <property type="entry name" value="His_kinase_dom"/>
</dbReference>
<dbReference type="EMBL" id="RJJD01000023">
    <property type="protein sequence ID" value="RNI21896.1"/>
    <property type="molecule type" value="Genomic_DNA"/>
</dbReference>
<dbReference type="AlphaFoldDB" id="A0A3M9M8T5"/>
<dbReference type="InterPro" id="IPR003594">
    <property type="entry name" value="HATPase_dom"/>
</dbReference>
<protein>
    <recommendedName>
        <fullName evidence="2">histidine kinase</fullName>
        <ecNumber evidence="2">2.7.13.3</ecNumber>
    </recommendedName>
</protein>
<evidence type="ECO:0000256" key="2">
    <source>
        <dbReference type="ARBA" id="ARBA00012438"/>
    </source>
</evidence>
<dbReference type="Gene3D" id="3.30.565.10">
    <property type="entry name" value="Histidine kinase-like ATPase, C-terminal domain"/>
    <property type="match status" value="1"/>
</dbReference>
<dbReference type="SMART" id="SM00388">
    <property type="entry name" value="HisKA"/>
    <property type="match status" value="1"/>
</dbReference>
<feature type="transmembrane region" description="Helical" evidence="7">
    <location>
        <begin position="65"/>
        <end position="83"/>
    </location>
</feature>
<keyword evidence="6" id="KW-0902">Two-component regulatory system</keyword>
<dbReference type="CDD" id="cd00075">
    <property type="entry name" value="HATPase"/>
    <property type="match status" value="1"/>
</dbReference>
<dbReference type="PRINTS" id="PR00344">
    <property type="entry name" value="BCTRLSENSOR"/>
</dbReference>
<feature type="transmembrane region" description="Helical" evidence="7">
    <location>
        <begin position="31"/>
        <end position="53"/>
    </location>
</feature>
<dbReference type="InterPro" id="IPR050736">
    <property type="entry name" value="Sensor_HK_Regulatory"/>
</dbReference>
<feature type="transmembrane region" description="Helical" evidence="7">
    <location>
        <begin position="95"/>
        <end position="118"/>
    </location>
</feature>
<dbReference type="Proteomes" id="UP000272117">
    <property type="component" value="Unassembled WGS sequence"/>
</dbReference>